<dbReference type="RefSeq" id="WP_303490521.1">
    <property type="nucleotide sequence ID" value="NZ_JAUOPB010000001.1"/>
</dbReference>
<gene>
    <name evidence="2" type="ORF">Q4521_01960</name>
</gene>
<feature type="domain" description="Carrier" evidence="1">
    <location>
        <begin position="40"/>
        <end position="120"/>
    </location>
</feature>
<reference evidence="2" key="1">
    <citation type="submission" date="2023-07" db="EMBL/GenBank/DDBJ databases">
        <title>Genome content predicts the carbon catabolic preferences of heterotrophic bacteria.</title>
        <authorList>
            <person name="Gralka M."/>
        </authorList>
    </citation>
    <scope>NUCLEOTIDE SEQUENCE</scope>
    <source>
        <strain evidence="2">I3M17_2</strain>
    </source>
</reference>
<dbReference type="AlphaFoldDB" id="A0AAW7X0H8"/>
<sequence>MPFGYYSLKESIGSKSNCDQISQNDLLNLWWVLIVMSNTLFDSEKIAAFIKKNMVVFEEDEVVLKNDTNIFTSGFVNSMFAVMLLNFLETEYNIEVGDQDVILENFSSINAMERLVTRLQEDAHVV</sequence>
<evidence type="ECO:0000313" key="3">
    <source>
        <dbReference type="Proteomes" id="UP001169760"/>
    </source>
</evidence>
<proteinExistence type="predicted"/>
<dbReference type="Proteomes" id="UP001169760">
    <property type="component" value="Unassembled WGS sequence"/>
</dbReference>
<comment type="caution">
    <text evidence="2">The sequence shown here is derived from an EMBL/GenBank/DDBJ whole genome shotgun (WGS) entry which is preliminary data.</text>
</comment>
<protein>
    <recommendedName>
        <fullName evidence="1">Carrier domain-containing protein</fullName>
    </recommendedName>
</protein>
<accession>A0AAW7X0H8</accession>
<dbReference type="PROSITE" id="PS50075">
    <property type="entry name" value="CARRIER"/>
    <property type="match status" value="1"/>
</dbReference>
<dbReference type="InterPro" id="IPR036736">
    <property type="entry name" value="ACP-like_sf"/>
</dbReference>
<organism evidence="2 3">
    <name type="scientific">Saccharophagus degradans</name>
    <dbReference type="NCBI Taxonomy" id="86304"/>
    <lineage>
        <taxon>Bacteria</taxon>
        <taxon>Pseudomonadati</taxon>
        <taxon>Pseudomonadota</taxon>
        <taxon>Gammaproteobacteria</taxon>
        <taxon>Cellvibrionales</taxon>
        <taxon>Cellvibrionaceae</taxon>
        <taxon>Saccharophagus</taxon>
    </lineage>
</organism>
<dbReference type="EMBL" id="JAUOPB010000001">
    <property type="protein sequence ID" value="MDO6421230.1"/>
    <property type="molecule type" value="Genomic_DNA"/>
</dbReference>
<dbReference type="SUPFAM" id="SSF47336">
    <property type="entry name" value="ACP-like"/>
    <property type="match status" value="1"/>
</dbReference>
<dbReference type="Gene3D" id="1.10.1200.10">
    <property type="entry name" value="ACP-like"/>
    <property type="match status" value="1"/>
</dbReference>
<name>A0AAW7X0H8_9GAMM</name>
<dbReference type="InterPro" id="IPR009081">
    <property type="entry name" value="PP-bd_ACP"/>
</dbReference>
<evidence type="ECO:0000259" key="1">
    <source>
        <dbReference type="PROSITE" id="PS50075"/>
    </source>
</evidence>
<evidence type="ECO:0000313" key="2">
    <source>
        <dbReference type="EMBL" id="MDO6421230.1"/>
    </source>
</evidence>